<keyword evidence="2" id="KW-1185">Reference proteome</keyword>
<evidence type="ECO:0000313" key="2">
    <source>
        <dbReference type="Proteomes" id="UP001457282"/>
    </source>
</evidence>
<dbReference type="AlphaFoldDB" id="A0AAW1X505"/>
<reference evidence="1 2" key="1">
    <citation type="journal article" date="2023" name="G3 (Bethesda)">
        <title>A chromosome-length genome assembly and annotation of blackberry (Rubus argutus, cv. 'Hillquist').</title>
        <authorList>
            <person name="Bruna T."/>
            <person name="Aryal R."/>
            <person name="Dudchenko O."/>
            <person name="Sargent D.J."/>
            <person name="Mead D."/>
            <person name="Buti M."/>
            <person name="Cavallini A."/>
            <person name="Hytonen T."/>
            <person name="Andres J."/>
            <person name="Pham M."/>
            <person name="Weisz D."/>
            <person name="Mascagni F."/>
            <person name="Usai G."/>
            <person name="Natali L."/>
            <person name="Bassil N."/>
            <person name="Fernandez G.E."/>
            <person name="Lomsadze A."/>
            <person name="Armour M."/>
            <person name="Olukolu B."/>
            <person name="Poorten T."/>
            <person name="Britton C."/>
            <person name="Davik J."/>
            <person name="Ashrafi H."/>
            <person name="Aiden E.L."/>
            <person name="Borodovsky M."/>
            <person name="Worthington M."/>
        </authorList>
    </citation>
    <scope>NUCLEOTIDE SEQUENCE [LARGE SCALE GENOMIC DNA]</scope>
    <source>
        <strain evidence="1">PI 553951</strain>
    </source>
</reference>
<comment type="caution">
    <text evidence="1">The sequence shown here is derived from an EMBL/GenBank/DDBJ whole genome shotgun (WGS) entry which is preliminary data.</text>
</comment>
<organism evidence="1 2">
    <name type="scientific">Rubus argutus</name>
    <name type="common">Southern blackberry</name>
    <dbReference type="NCBI Taxonomy" id="59490"/>
    <lineage>
        <taxon>Eukaryota</taxon>
        <taxon>Viridiplantae</taxon>
        <taxon>Streptophyta</taxon>
        <taxon>Embryophyta</taxon>
        <taxon>Tracheophyta</taxon>
        <taxon>Spermatophyta</taxon>
        <taxon>Magnoliopsida</taxon>
        <taxon>eudicotyledons</taxon>
        <taxon>Gunneridae</taxon>
        <taxon>Pentapetalae</taxon>
        <taxon>rosids</taxon>
        <taxon>fabids</taxon>
        <taxon>Rosales</taxon>
        <taxon>Rosaceae</taxon>
        <taxon>Rosoideae</taxon>
        <taxon>Rosoideae incertae sedis</taxon>
        <taxon>Rubus</taxon>
    </lineage>
</organism>
<accession>A0AAW1X505</accession>
<name>A0AAW1X505_RUBAR</name>
<evidence type="ECO:0000313" key="1">
    <source>
        <dbReference type="EMBL" id="KAK9930705.1"/>
    </source>
</evidence>
<protein>
    <submittedName>
        <fullName evidence="1">Uncharacterized protein</fullName>
    </submittedName>
</protein>
<dbReference type="EMBL" id="JBEDUW010000005">
    <property type="protein sequence ID" value="KAK9930705.1"/>
    <property type="molecule type" value="Genomic_DNA"/>
</dbReference>
<sequence>MLHLSIKFPLPVHLSINHWTFPGPQAAVLKVHKILLEVAKQLDQGEFLKPPEEAADRTRLTMLRKWCLEELQRLKIYIGPRVLRKQSGKERFEL</sequence>
<gene>
    <name evidence="1" type="ORF">M0R45_027734</name>
</gene>
<proteinExistence type="predicted"/>
<dbReference type="Proteomes" id="UP001457282">
    <property type="component" value="Unassembled WGS sequence"/>
</dbReference>